<evidence type="ECO:0000256" key="1">
    <source>
        <dbReference type="SAM" id="MobiDB-lite"/>
    </source>
</evidence>
<feature type="region of interest" description="Disordered" evidence="1">
    <location>
        <begin position="234"/>
        <end position="256"/>
    </location>
</feature>
<dbReference type="Pfam" id="PF00106">
    <property type="entry name" value="adh_short"/>
    <property type="match status" value="1"/>
</dbReference>
<accession>A0AAE9Y8P4</accession>
<organism evidence="2 3">
    <name type="scientific">Iamia majanohamensis</name>
    <dbReference type="NCBI Taxonomy" id="467976"/>
    <lineage>
        <taxon>Bacteria</taxon>
        <taxon>Bacillati</taxon>
        <taxon>Actinomycetota</taxon>
        <taxon>Acidimicrobiia</taxon>
        <taxon>Acidimicrobiales</taxon>
        <taxon>Iamiaceae</taxon>
        <taxon>Iamia</taxon>
    </lineage>
</organism>
<dbReference type="PRINTS" id="PR00081">
    <property type="entry name" value="GDHRDH"/>
</dbReference>
<dbReference type="AlphaFoldDB" id="A0AAE9Y8P4"/>
<dbReference type="NCBIfam" id="NF006159">
    <property type="entry name" value="PRK08303.1"/>
    <property type="match status" value="1"/>
</dbReference>
<evidence type="ECO:0000313" key="3">
    <source>
        <dbReference type="Proteomes" id="UP001216390"/>
    </source>
</evidence>
<dbReference type="SUPFAM" id="SSF51735">
    <property type="entry name" value="NAD(P)-binding Rossmann-fold domains"/>
    <property type="match status" value="1"/>
</dbReference>
<gene>
    <name evidence="2" type="ORF">PO878_08710</name>
</gene>
<dbReference type="Proteomes" id="UP001216390">
    <property type="component" value="Chromosome"/>
</dbReference>
<reference evidence="2" key="1">
    <citation type="submission" date="2023-01" db="EMBL/GenBank/DDBJ databases">
        <title>The diversity of Class Acidimicrobiia in South China Sea sediment environments and the proposal of Iamia marina sp. nov., a novel species of the genus Iamia.</title>
        <authorList>
            <person name="He Y."/>
            <person name="Tian X."/>
        </authorList>
    </citation>
    <scope>NUCLEOTIDE SEQUENCE</scope>
    <source>
        <strain evidence="2">DSM 19957</strain>
    </source>
</reference>
<protein>
    <submittedName>
        <fullName evidence="2">SDR family oxidoreductase</fullName>
    </submittedName>
</protein>
<name>A0AAE9Y8P4_9ACTN</name>
<dbReference type="KEGG" id="ima:PO878_08710"/>
<dbReference type="PANTHER" id="PTHR44147:SF2">
    <property type="entry name" value="DEHYDROGENASE_REDUCTASE SDR FAMILY MEMBER 1"/>
    <property type="match status" value="1"/>
</dbReference>
<dbReference type="InterPro" id="IPR002347">
    <property type="entry name" value="SDR_fam"/>
</dbReference>
<dbReference type="Gene3D" id="3.40.50.720">
    <property type="entry name" value="NAD(P)-binding Rossmann-like Domain"/>
    <property type="match status" value="1"/>
</dbReference>
<keyword evidence="3" id="KW-1185">Reference proteome</keyword>
<proteinExistence type="predicted"/>
<evidence type="ECO:0000313" key="2">
    <source>
        <dbReference type="EMBL" id="WCO68805.1"/>
    </source>
</evidence>
<dbReference type="InterPro" id="IPR036291">
    <property type="entry name" value="NAD(P)-bd_dom_sf"/>
</dbReference>
<dbReference type="PANTHER" id="PTHR44147">
    <property type="entry name" value="DEHYDROGENASE/REDUCTASE SDR FAMILY MEMBER 1"/>
    <property type="match status" value="1"/>
</dbReference>
<sequence>MGWEPDRDALRGRVAVVAGATRGAGRGIAVALGEVGATVVCTGRSSRTGTLRSDYDRPETVEETAEQVTAAGGTGVAEVVDHLDPDQVAALAGRVGAAHGRIDVLVNDIWGAEVLKGGPDRWDTPVWEHDLDDGLRILRLAIDTHLITSHHLLPLLVARPGGVLVEVTDGTTAYNATHYRISAYYDLAKVTVNRLAWSQGHELAPHGATAVAVTPGWMRSEIMLEAFGTAEDTWRDAVDPPDGSAPTAPPGFADSESPRFVGRGIAALAADPGRARWNQASVTAGELARTYHVSDVDGRRPDAWAAMADEEATGASG</sequence>
<dbReference type="EMBL" id="CP116942">
    <property type="protein sequence ID" value="WCO68805.1"/>
    <property type="molecule type" value="Genomic_DNA"/>
</dbReference>
<dbReference type="RefSeq" id="WP_272738320.1">
    <property type="nucleotide sequence ID" value="NZ_CP116942.1"/>
</dbReference>